<dbReference type="AlphaFoldDB" id="A0A0D5YRG1"/>
<dbReference type="PATRIC" id="fig|516051.4.peg.813"/>
<evidence type="ECO:0000313" key="3">
    <source>
        <dbReference type="EMBL" id="AKA34446.1"/>
    </source>
</evidence>
<keyword evidence="1" id="KW-0732">Signal</keyword>
<gene>
    <name evidence="3" type="ORF">VC82_784</name>
</gene>
<feature type="domain" description="DUF5723" evidence="2">
    <location>
        <begin position="40"/>
        <end position="455"/>
    </location>
</feature>
<dbReference type="STRING" id="516051.VC82_784"/>
<protein>
    <recommendedName>
        <fullName evidence="2">DUF5723 domain-containing protein</fullName>
    </recommendedName>
</protein>
<dbReference type="Pfam" id="PF18990">
    <property type="entry name" value="DUF5723"/>
    <property type="match status" value="1"/>
</dbReference>
<sequence>MKKWKLLILVCLLGTAFLSAQNKQLLYDFYEIPQSLMLNPGVKTPYKWHVGIPVLSGIGFQAGSSGITVNDLFANDGIDFTTKVRDRALYSMSPRDEFSGSGQIEVFYGGFRSANRPDDYYSFGMYGEGFTSVFWPKDLAILAFEGNANNLNRRFDLGHLTLQGEAVNVFHFGVNRKMSDKLNLGVRAKIYSSVFEFKSKRNSGYFVTTPGDDNILENTLVAELELQTSGFKELIDILDEDNNTTQKDLQKWLLGRSFFGGNLGLGADFGFTYQLNENTFLTGSILDVGFIYHSNGLENYTLNGAATNEGIEIILPEDLFQGNNDLWQELVDDLERLVPFGTDQNSFVSLRPIKLNASIRYNFGEGNSGGAPCYCGYDAVNARDFFDYVNSVGGHLFVINRPKGPQAALTAFYQRRLGNVLALKTTYTVDKYSFSNIGLGLNLQAGPVNFYILADNLLGYRNVADSHYASFQFGFNIISWNDN</sequence>
<dbReference type="HOGENOM" id="CLU_045397_0_0_10"/>
<feature type="chain" id="PRO_5002299902" description="DUF5723 domain-containing protein" evidence="1">
    <location>
        <begin position="21"/>
        <end position="483"/>
    </location>
</feature>
<dbReference type="OrthoDB" id="975426at2"/>
<evidence type="ECO:0000313" key="4">
    <source>
        <dbReference type="Proteomes" id="UP000032726"/>
    </source>
</evidence>
<evidence type="ECO:0000256" key="1">
    <source>
        <dbReference type="SAM" id="SignalP"/>
    </source>
</evidence>
<dbReference type="EMBL" id="CP011071">
    <property type="protein sequence ID" value="AKA34446.1"/>
    <property type="molecule type" value="Genomic_DNA"/>
</dbReference>
<accession>A0A0D5YRG1</accession>
<organism evidence="3 4">
    <name type="scientific">Flagellimonas lutaonensis</name>
    <dbReference type="NCBI Taxonomy" id="516051"/>
    <lineage>
        <taxon>Bacteria</taxon>
        <taxon>Pseudomonadati</taxon>
        <taxon>Bacteroidota</taxon>
        <taxon>Flavobacteriia</taxon>
        <taxon>Flavobacteriales</taxon>
        <taxon>Flavobacteriaceae</taxon>
        <taxon>Flagellimonas</taxon>
    </lineage>
</organism>
<name>A0A0D5YRG1_9FLAO</name>
<keyword evidence="4" id="KW-1185">Reference proteome</keyword>
<proteinExistence type="predicted"/>
<dbReference type="Proteomes" id="UP000032726">
    <property type="component" value="Chromosome"/>
</dbReference>
<feature type="signal peptide" evidence="1">
    <location>
        <begin position="1"/>
        <end position="20"/>
    </location>
</feature>
<dbReference type="RefSeq" id="WP_045801210.1">
    <property type="nucleotide sequence ID" value="NZ_CP011071.1"/>
</dbReference>
<dbReference type="InterPro" id="IPR043781">
    <property type="entry name" value="DUF5723"/>
</dbReference>
<reference evidence="3 4" key="1">
    <citation type="submission" date="2015-03" db="EMBL/GenBank/DDBJ databases">
        <title>Complete genome sequence of Muricauda lutaonensis CC-HSB-11T, isolated from a coastal hot spring.</title>
        <authorList>
            <person name="Kim K.M."/>
        </authorList>
    </citation>
    <scope>NUCLEOTIDE SEQUENCE [LARGE SCALE GENOMIC DNA]</scope>
    <source>
        <strain evidence="3 4">CC-HSB-11</strain>
    </source>
</reference>
<dbReference type="KEGG" id="mlt:VC82_784"/>
<evidence type="ECO:0000259" key="2">
    <source>
        <dbReference type="Pfam" id="PF18990"/>
    </source>
</evidence>